<organism evidence="1 2">
    <name type="scientific">Collybiopsis confluens</name>
    <dbReference type="NCBI Taxonomy" id="2823264"/>
    <lineage>
        <taxon>Eukaryota</taxon>
        <taxon>Fungi</taxon>
        <taxon>Dikarya</taxon>
        <taxon>Basidiomycota</taxon>
        <taxon>Agaricomycotina</taxon>
        <taxon>Agaricomycetes</taxon>
        <taxon>Agaricomycetidae</taxon>
        <taxon>Agaricales</taxon>
        <taxon>Marasmiineae</taxon>
        <taxon>Omphalotaceae</taxon>
        <taxon>Collybiopsis</taxon>
    </lineage>
</organism>
<dbReference type="OrthoDB" id="3263050at2759"/>
<dbReference type="AlphaFoldDB" id="A0A8H5MGA9"/>
<evidence type="ECO:0000313" key="1">
    <source>
        <dbReference type="EMBL" id="KAF5392676.1"/>
    </source>
</evidence>
<dbReference type="EMBL" id="JAACJN010000004">
    <property type="protein sequence ID" value="KAF5392676.1"/>
    <property type="molecule type" value="Genomic_DNA"/>
</dbReference>
<proteinExistence type="predicted"/>
<dbReference type="Proteomes" id="UP000518752">
    <property type="component" value="Unassembled WGS sequence"/>
</dbReference>
<sequence>MPPAPPASFDAIPQEILSEIAIYLATDTFLGPPSAILPLISTNRWLYSCLSFHSNPYVYAKIYESKFDLSPAFRRLGITSFATTTLARELKRRCILLDRIRHRQLSSRGHGANGNVDDDEELGELLAQIYLMVVENDGNNERQLREYGQIEEWLMEYWLDEHGASGSLQDMQKGIWPAHNETNCLAMWLYWFLLRPEKYAREATFTRRALDILKVYALGAHWYPLVTPLWTEFISPSSTDGAPLLMYNSKLSIKAPALAVPAILAFISLLSHLVERTDFSTPVVPSHASPPRKALLESIGNEWEYEWGRSTSLGTQKLPANNILSDAFRPGSAEGIWEGIFTYTEFTSYAALLSGAPPQFLQNVLVAQHKQTWKLREHHLLSPSFSSSDFCPLEEHGDGKNVDYPEPISPGNALHAYFPIGTHIEENVQGITVIEPGSGKKPLFYERCGSHQGKVKHVEAKEVVTAKRRVLDIVITGEGHSSWGEFRLIGRVRPRDGFISLSKDYINGDRGKWLYRGYLVGNLNPNLAGRWRDTLSPATVPGYEGCFTMSRRR</sequence>
<evidence type="ECO:0000313" key="2">
    <source>
        <dbReference type="Proteomes" id="UP000518752"/>
    </source>
</evidence>
<keyword evidence="2" id="KW-1185">Reference proteome</keyword>
<evidence type="ECO:0008006" key="3">
    <source>
        <dbReference type="Google" id="ProtNLM"/>
    </source>
</evidence>
<comment type="caution">
    <text evidence="1">The sequence shown here is derived from an EMBL/GenBank/DDBJ whole genome shotgun (WGS) entry which is preliminary data.</text>
</comment>
<protein>
    <recommendedName>
        <fullName evidence="3">F-box domain-containing protein</fullName>
    </recommendedName>
</protein>
<gene>
    <name evidence="1" type="ORF">D9757_000941</name>
</gene>
<name>A0A8H5MGA9_9AGAR</name>
<reference evidence="1 2" key="1">
    <citation type="journal article" date="2020" name="ISME J.">
        <title>Uncovering the hidden diversity of litter-decomposition mechanisms in mushroom-forming fungi.</title>
        <authorList>
            <person name="Floudas D."/>
            <person name="Bentzer J."/>
            <person name="Ahren D."/>
            <person name="Johansson T."/>
            <person name="Persson P."/>
            <person name="Tunlid A."/>
        </authorList>
    </citation>
    <scope>NUCLEOTIDE SEQUENCE [LARGE SCALE GENOMIC DNA]</scope>
    <source>
        <strain evidence="1 2">CBS 406.79</strain>
    </source>
</reference>
<accession>A0A8H5MGA9</accession>